<name>A0ABD0KYR9_9CAEN</name>
<comment type="similarity">
    <text evidence="1">Belongs to the sulfotransferase 1 family.</text>
</comment>
<protein>
    <recommendedName>
        <fullName evidence="3">Sulfotransferase domain-containing protein</fullName>
    </recommendedName>
</protein>
<keyword evidence="5" id="KW-1185">Reference proteome</keyword>
<evidence type="ECO:0000313" key="4">
    <source>
        <dbReference type="EMBL" id="KAK7492334.1"/>
    </source>
</evidence>
<dbReference type="SUPFAM" id="SSF52540">
    <property type="entry name" value="P-loop containing nucleoside triphosphate hydrolases"/>
    <property type="match status" value="1"/>
</dbReference>
<evidence type="ECO:0000259" key="3">
    <source>
        <dbReference type="Pfam" id="PF00685"/>
    </source>
</evidence>
<dbReference type="Gene3D" id="3.40.50.300">
    <property type="entry name" value="P-loop containing nucleotide triphosphate hydrolases"/>
    <property type="match status" value="1"/>
</dbReference>
<accession>A0ABD0KYR9</accession>
<dbReference type="InterPro" id="IPR000863">
    <property type="entry name" value="Sulfotransferase_dom"/>
</dbReference>
<dbReference type="AlphaFoldDB" id="A0ABD0KYR9"/>
<dbReference type="GO" id="GO:0016740">
    <property type="term" value="F:transferase activity"/>
    <property type="evidence" value="ECO:0007669"/>
    <property type="project" value="UniProtKB-KW"/>
</dbReference>
<dbReference type="Pfam" id="PF00685">
    <property type="entry name" value="Sulfotransfer_1"/>
    <property type="match status" value="1"/>
</dbReference>
<evidence type="ECO:0000256" key="2">
    <source>
        <dbReference type="ARBA" id="ARBA00022679"/>
    </source>
</evidence>
<sequence length="268" mass="31312">MSQFEHVKDRFGNDMWFGDGGEMKFPAFPYVQDYGQQLQRIKQLPLRTEDVIVVSYPKSGNNWIHHMVSMLVEGTTSIPSIMPQNELIFVDTCGEVKELPPASSKPRVLVSHLSFRFLPSDVLDKKVKVVYVTRNPKDVFVSYFCHMQNFQAPMGYEGTWSEFFKVMLEQGYYYGDFFEHLKDWERGRAANPDQPVCHISYEETVKDTLAQVEKLNQFLGTGRDRQLCQAIVDTCRFQNMHVVRTSSEDMLRAISWKNDVPFDRFYRK</sequence>
<dbReference type="Proteomes" id="UP001519460">
    <property type="component" value="Unassembled WGS sequence"/>
</dbReference>
<feature type="non-terminal residue" evidence="4">
    <location>
        <position position="268"/>
    </location>
</feature>
<feature type="domain" description="Sulfotransferase" evidence="3">
    <location>
        <begin position="49"/>
        <end position="253"/>
    </location>
</feature>
<dbReference type="InterPro" id="IPR027417">
    <property type="entry name" value="P-loop_NTPase"/>
</dbReference>
<proteinExistence type="inferred from homology"/>
<reference evidence="4 5" key="1">
    <citation type="journal article" date="2023" name="Sci. Data">
        <title>Genome assembly of the Korean intertidal mud-creeper Batillaria attramentaria.</title>
        <authorList>
            <person name="Patra A.K."/>
            <person name="Ho P.T."/>
            <person name="Jun S."/>
            <person name="Lee S.J."/>
            <person name="Kim Y."/>
            <person name="Won Y.J."/>
        </authorList>
    </citation>
    <scope>NUCLEOTIDE SEQUENCE [LARGE SCALE GENOMIC DNA]</scope>
    <source>
        <strain evidence="4">Wonlab-2016</strain>
    </source>
</reference>
<evidence type="ECO:0000256" key="1">
    <source>
        <dbReference type="ARBA" id="ARBA00005771"/>
    </source>
</evidence>
<comment type="caution">
    <text evidence="4">The sequence shown here is derived from an EMBL/GenBank/DDBJ whole genome shotgun (WGS) entry which is preliminary data.</text>
</comment>
<dbReference type="PANTHER" id="PTHR11783">
    <property type="entry name" value="SULFOTRANSFERASE SULT"/>
    <property type="match status" value="1"/>
</dbReference>
<keyword evidence="2" id="KW-0808">Transferase</keyword>
<gene>
    <name evidence="4" type="ORF">BaRGS_00016431</name>
</gene>
<dbReference type="EMBL" id="JACVVK020000104">
    <property type="protein sequence ID" value="KAK7492334.1"/>
    <property type="molecule type" value="Genomic_DNA"/>
</dbReference>
<organism evidence="4 5">
    <name type="scientific">Batillaria attramentaria</name>
    <dbReference type="NCBI Taxonomy" id="370345"/>
    <lineage>
        <taxon>Eukaryota</taxon>
        <taxon>Metazoa</taxon>
        <taxon>Spiralia</taxon>
        <taxon>Lophotrochozoa</taxon>
        <taxon>Mollusca</taxon>
        <taxon>Gastropoda</taxon>
        <taxon>Caenogastropoda</taxon>
        <taxon>Sorbeoconcha</taxon>
        <taxon>Cerithioidea</taxon>
        <taxon>Batillariidae</taxon>
        <taxon>Batillaria</taxon>
    </lineage>
</organism>
<evidence type="ECO:0000313" key="5">
    <source>
        <dbReference type="Proteomes" id="UP001519460"/>
    </source>
</evidence>